<evidence type="ECO:0000259" key="12">
    <source>
        <dbReference type="PROSITE" id="PS50929"/>
    </source>
</evidence>
<dbReference type="SUPFAM" id="SSF90123">
    <property type="entry name" value="ABC transporter transmembrane region"/>
    <property type="match status" value="2"/>
</dbReference>
<feature type="transmembrane region" description="Helical" evidence="10">
    <location>
        <begin position="885"/>
        <end position="905"/>
    </location>
</feature>
<dbReference type="CDD" id="cd18596">
    <property type="entry name" value="ABC_6TM_VMR1_D1_like"/>
    <property type="match status" value="1"/>
</dbReference>
<feature type="transmembrane region" description="Helical" evidence="10">
    <location>
        <begin position="452"/>
        <end position="471"/>
    </location>
</feature>
<evidence type="ECO:0000256" key="10">
    <source>
        <dbReference type="SAM" id="Phobius"/>
    </source>
</evidence>
<dbReference type="Pfam" id="PF00005">
    <property type="entry name" value="ABC_tran"/>
    <property type="match status" value="2"/>
</dbReference>
<feature type="transmembrane region" description="Helical" evidence="10">
    <location>
        <begin position="1119"/>
        <end position="1140"/>
    </location>
</feature>
<feature type="transmembrane region" description="Helical" evidence="10">
    <location>
        <begin position="1033"/>
        <end position="1052"/>
    </location>
</feature>
<dbReference type="GO" id="GO:0005737">
    <property type="term" value="C:cytoplasm"/>
    <property type="evidence" value="ECO:0007669"/>
    <property type="project" value="UniProtKB-ARBA"/>
</dbReference>
<dbReference type="GO" id="GO:0005524">
    <property type="term" value="F:ATP binding"/>
    <property type="evidence" value="ECO:0007669"/>
    <property type="project" value="UniProtKB-KW"/>
</dbReference>
<evidence type="ECO:0000259" key="11">
    <source>
        <dbReference type="PROSITE" id="PS50893"/>
    </source>
</evidence>
<evidence type="ECO:0000256" key="4">
    <source>
        <dbReference type="ARBA" id="ARBA00022737"/>
    </source>
</evidence>
<feature type="transmembrane region" description="Helical" evidence="10">
    <location>
        <begin position="1006"/>
        <end position="1027"/>
    </location>
</feature>
<protein>
    <submittedName>
        <fullName evidence="13">P-loop containing nucleoside triphosphate hydrolase protein</fullName>
    </submittedName>
</protein>
<dbReference type="SUPFAM" id="SSF52540">
    <property type="entry name" value="P-loop containing nucleoside triphosphate hydrolases"/>
    <property type="match status" value="2"/>
</dbReference>
<keyword evidence="3 10" id="KW-0812">Transmembrane</keyword>
<feature type="transmembrane region" description="Helical" evidence="10">
    <location>
        <begin position="182"/>
        <end position="201"/>
    </location>
</feature>
<dbReference type="InterPro" id="IPR003593">
    <property type="entry name" value="AAA+_ATPase"/>
</dbReference>
<dbReference type="InterPro" id="IPR011527">
    <property type="entry name" value="ABC1_TM_dom"/>
</dbReference>
<evidence type="ECO:0000256" key="7">
    <source>
        <dbReference type="ARBA" id="ARBA00022989"/>
    </source>
</evidence>
<dbReference type="Gene3D" id="3.40.50.300">
    <property type="entry name" value="P-loop containing nucleotide triphosphate hydrolases"/>
    <property type="match status" value="2"/>
</dbReference>
<feature type="domain" description="ABC transmembrane type-1" evidence="12">
    <location>
        <begin position="307"/>
        <end position="594"/>
    </location>
</feature>
<feature type="region of interest" description="Disordered" evidence="9">
    <location>
        <begin position="1346"/>
        <end position="1384"/>
    </location>
</feature>
<feature type="domain" description="ABC transporter" evidence="11">
    <location>
        <begin position="1226"/>
        <end position="1516"/>
    </location>
</feature>
<evidence type="ECO:0000256" key="3">
    <source>
        <dbReference type="ARBA" id="ARBA00022692"/>
    </source>
</evidence>
<dbReference type="InterPro" id="IPR017871">
    <property type="entry name" value="ABC_transporter-like_CS"/>
</dbReference>
<dbReference type="EMBL" id="JAULSV010000005">
    <property type="protein sequence ID" value="KAK0643455.1"/>
    <property type="molecule type" value="Genomic_DNA"/>
</dbReference>
<sequence>MASLPSLARPWLWDPLLRISRRPFRAFADFHSADLGVEWIDHVTRVVRSGVPQVVIIIVALAWMLGSAIGRALKRSRTSGNVVAAKASKVRPLYEISAQITRAAALTLLVISALREPKQWLYVATVGSAFLLGIGRLLSNAEWRHSSLHQVNFLLATSLIVLILDDVLPLLKVGASHELGRIEIASLWTLGAAVFVALLTPREWTPPVLEKPGDYEMPDPVPTPEETCNWFSRYMTFEHMTPMIWAGWKRPLEMDDVPPLPWYDDPLVLLPRVLEARKRRKTTARTIFDYQRKEILSMATWIGTSYAFQLASPFAMYHLLQYIASPAEAVLHPALWLFIMFAGPLIKTLTFQQYVFESTRFLVRGRSALTQELYHRAMSSMELEEDVINQIATRGAKDEQESTTTSAGRLANLMSSDIDAVLRMRDSLLGVVGTPVSLVLTGYGFWKVTGWPGLLGMAFMAICGPLPVYLMKLMSASQRKIKMAQDSRISLITEYLGSIKAIKYFAWEDTVLDKVQGVRAKEQSQLWRVSVISTVINESTNSIPIVTLMIIFGLHVGVLDQRLTASIAFTTVSLVNNLRRNLGILSWVTRTITDGMISLDRLDRYYASTEPLTKYPEGPLRVQNATFRRSKNASFRLKDISVDFVESGLNVISGQSGSGKTSLLLAMLGELVMESGTVTSPGDIAYASQTPWLQNETIKDNILFHSPLEQARYDRVIEACCFAQDLEELSKGDQTEIGENGTILSGGQKSRVALARALYSKSAIIFLDDIFSALDAKTAAAVWELCFCSDMLKGRTIVLVTQVPWIASQADLHITMEAGMIQNIERNLGVTRRPVIPESVRVEGEASNGTALPDPKPAGSENKQDKVAEEMEASGKVSRLIVFKYLRYCGSALFLTFLVVSSLLYGGLDISASYWLAHWVDSYDTEKYVDIAYYAGIYAVLQALGSIMEGVEYLVYNRGAWNAARRLHRDLLRGVLNAPMAWWKDMPVGRVVNRFSRDIKSLDNNVGDLVFIVADMLISIFFSLAAASSILPIFILPALLSVLIGVLCGEMFTRTGVVLQRILRAAHSPVFSQFGDTMTGLTVIRAGSKMPAMFCDQLAKRMRPLSRIQEANFNINRWVAVRIDVITALVGVSAGIIAVYKASSLGAGLVGFSLSNVTGLSNAILYLVRCLNQLEVEFQGFQRVVEFISIEPEEKEDAAVTKPALLNSSEFIGEELPAGWPRTGSVELRHVTVRYDEDGPDILKDINLKFEAGERVAVVGRTGSGKSTLVLSLLRFTHIVSGQVLYDGVDITAIPRKKLRQALTIIPQEAVLFNGTLQTNLDPSGDVPVDVLESALQSCSGIASFQYRNNDDPDTETPNGGSDSPNGNESLDTEATEQTPLLSQADTIDNGTITPKIPDALSLATTVKAKGENFSHGQRQVLSLCRALIRKSKLMLLDEATASMDYETDRGVQVVLRKELNAEGARDRTLVTIAHRLRTIVDYDKVVVMGGGRVVEVGSPRELYHKKGQFFEMVKHSGEEEELARAFEGEETDVGSE</sequence>
<comment type="subcellular location">
    <subcellularLocation>
        <location evidence="1">Membrane</location>
        <topology evidence="1">Multi-pass membrane protein</topology>
    </subcellularLocation>
</comment>
<evidence type="ECO:0000256" key="6">
    <source>
        <dbReference type="ARBA" id="ARBA00022840"/>
    </source>
</evidence>
<evidence type="ECO:0000256" key="5">
    <source>
        <dbReference type="ARBA" id="ARBA00022741"/>
    </source>
</evidence>
<dbReference type="CDD" id="cd18604">
    <property type="entry name" value="ABC_6TM_VMR1_D2_like"/>
    <property type="match status" value="1"/>
</dbReference>
<name>A0AA39Y2R0_9PEZI</name>
<evidence type="ECO:0000256" key="8">
    <source>
        <dbReference type="ARBA" id="ARBA00023136"/>
    </source>
</evidence>
<feature type="transmembrane region" description="Helical" evidence="10">
    <location>
        <begin position="931"/>
        <end position="956"/>
    </location>
</feature>
<dbReference type="Gene3D" id="1.20.1560.10">
    <property type="entry name" value="ABC transporter type 1, transmembrane domain"/>
    <property type="match status" value="2"/>
</dbReference>
<feature type="domain" description="ABC transporter" evidence="11">
    <location>
        <begin position="620"/>
        <end position="843"/>
    </location>
</feature>
<feature type="transmembrane region" description="Helical" evidence="10">
    <location>
        <begin position="93"/>
        <end position="114"/>
    </location>
</feature>
<feature type="transmembrane region" description="Helical" evidence="10">
    <location>
        <begin position="120"/>
        <end position="139"/>
    </location>
</feature>
<dbReference type="PANTHER" id="PTHR24223:SF356">
    <property type="entry name" value="ATP-BINDING CASSETTE TRANSPORTER ABC4"/>
    <property type="match status" value="1"/>
</dbReference>
<evidence type="ECO:0000313" key="14">
    <source>
        <dbReference type="Proteomes" id="UP001174936"/>
    </source>
</evidence>
<feature type="transmembrane region" description="Helical" evidence="10">
    <location>
        <begin position="335"/>
        <end position="356"/>
    </location>
</feature>
<keyword evidence="13" id="KW-0378">Hydrolase</keyword>
<organism evidence="13 14">
    <name type="scientific">Cercophora newfieldiana</name>
    <dbReference type="NCBI Taxonomy" id="92897"/>
    <lineage>
        <taxon>Eukaryota</taxon>
        <taxon>Fungi</taxon>
        <taxon>Dikarya</taxon>
        <taxon>Ascomycota</taxon>
        <taxon>Pezizomycotina</taxon>
        <taxon>Sordariomycetes</taxon>
        <taxon>Sordariomycetidae</taxon>
        <taxon>Sordariales</taxon>
        <taxon>Lasiosphaeriaceae</taxon>
        <taxon>Cercophora</taxon>
    </lineage>
</organism>
<keyword evidence="14" id="KW-1185">Reference proteome</keyword>
<dbReference type="InterPro" id="IPR036640">
    <property type="entry name" value="ABC1_TM_sf"/>
</dbReference>
<dbReference type="PROSITE" id="PS00211">
    <property type="entry name" value="ABC_TRANSPORTER_1"/>
    <property type="match status" value="2"/>
</dbReference>
<feature type="transmembrane region" description="Helical" evidence="10">
    <location>
        <begin position="295"/>
        <end position="315"/>
    </location>
</feature>
<evidence type="ECO:0000256" key="1">
    <source>
        <dbReference type="ARBA" id="ARBA00004141"/>
    </source>
</evidence>
<evidence type="ECO:0000256" key="2">
    <source>
        <dbReference type="ARBA" id="ARBA00022448"/>
    </source>
</evidence>
<feature type="compositionally biased region" description="Polar residues" evidence="9">
    <location>
        <begin position="1356"/>
        <end position="1370"/>
    </location>
</feature>
<dbReference type="PROSITE" id="PS50893">
    <property type="entry name" value="ABC_TRANSPORTER_2"/>
    <property type="match status" value="2"/>
</dbReference>
<keyword evidence="4" id="KW-0677">Repeat</keyword>
<dbReference type="SMART" id="SM00382">
    <property type="entry name" value="AAA"/>
    <property type="match status" value="2"/>
</dbReference>
<accession>A0AA39Y2R0</accession>
<keyword evidence="6" id="KW-0067">ATP-binding</keyword>
<gene>
    <name evidence="13" type="ORF">B0T16DRAFT_459597</name>
</gene>
<feature type="transmembrane region" description="Helical" evidence="10">
    <location>
        <begin position="54"/>
        <end position="73"/>
    </location>
</feature>
<dbReference type="GO" id="GO:0140359">
    <property type="term" value="F:ABC-type transporter activity"/>
    <property type="evidence" value="ECO:0007669"/>
    <property type="project" value="InterPro"/>
</dbReference>
<dbReference type="FunFam" id="1.20.1560.10:FF:000013">
    <property type="entry name" value="ABC transporter C family member 2"/>
    <property type="match status" value="1"/>
</dbReference>
<dbReference type="GO" id="GO:0016020">
    <property type="term" value="C:membrane"/>
    <property type="evidence" value="ECO:0007669"/>
    <property type="project" value="UniProtKB-SubCell"/>
</dbReference>
<dbReference type="InterPro" id="IPR027417">
    <property type="entry name" value="P-loop_NTPase"/>
</dbReference>
<dbReference type="PANTHER" id="PTHR24223">
    <property type="entry name" value="ATP-BINDING CASSETTE SUB-FAMILY C"/>
    <property type="match status" value="1"/>
</dbReference>
<keyword evidence="7 10" id="KW-1133">Transmembrane helix</keyword>
<dbReference type="CDD" id="cd03250">
    <property type="entry name" value="ABCC_MRP_domain1"/>
    <property type="match status" value="1"/>
</dbReference>
<keyword evidence="8 10" id="KW-0472">Membrane</keyword>
<reference evidence="13" key="1">
    <citation type="submission" date="2023-06" db="EMBL/GenBank/DDBJ databases">
        <title>Genome-scale phylogeny and comparative genomics of the fungal order Sordariales.</title>
        <authorList>
            <consortium name="Lawrence Berkeley National Laboratory"/>
            <person name="Hensen N."/>
            <person name="Bonometti L."/>
            <person name="Westerberg I."/>
            <person name="Brannstrom I.O."/>
            <person name="Guillou S."/>
            <person name="Cros-Aarteil S."/>
            <person name="Calhoun S."/>
            <person name="Haridas S."/>
            <person name="Kuo A."/>
            <person name="Mondo S."/>
            <person name="Pangilinan J."/>
            <person name="Riley R."/>
            <person name="Labutti K."/>
            <person name="Andreopoulos B."/>
            <person name="Lipzen A."/>
            <person name="Chen C."/>
            <person name="Yanf M."/>
            <person name="Daum C."/>
            <person name="Ng V."/>
            <person name="Clum A."/>
            <person name="Steindorff A."/>
            <person name="Ohm R."/>
            <person name="Martin F."/>
            <person name="Silar P."/>
            <person name="Natvig D."/>
            <person name="Lalanne C."/>
            <person name="Gautier V."/>
            <person name="Ament-Velasquez S.L."/>
            <person name="Kruys A."/>
            <person name="Hutchinson M.I."/>
            <person name="Powell A.J."/>
            <person name="Barry K."/>
            <person name="Miller A.N."/>
            <person name="Grigoriev I.V."/>
            <person name="Debuchy R."/>
            <person name="Gladieux P."/>
            <person name="Thoren M.H."/>
            <person name="Johannesson H."/>
        </authorList>
    </citation>
    <scope>NUCLEOTIDE SEQUENCE</scope>
    <source>
        <strain evidence="13">SMH2532-1</strain>
    </source>
</reference>
<dbReference type="PROSITE" id="PS50929">
    <property type="entry name" value="ABC_TM1F"/>
    <property type="match status" value="2"/>
</dbReference>
<dbReference type="InterPro" id="IPR050173">
    <property type="entry name" value="ABC_transporter_C-like"/>
</dbReference>
<comment type="caution">
    <text evidence="13">The sequence shown here is derived from an EMBL/GenBank/DDBJ whole genome shotgun (WGS) entry which is preliminary data.</text>
</comment>
<feature type="transmembrane region" description="Helical" evidence="10">
    <location>
        <begin position="428"/>
        <end position="446"/>
    </location>
</feature>
<evidence type="ECO:0000313" key="13">
    <source>
        <dbReference type="EMBL" id="KAK0643455.1"/>
    </source>
</evidence>
<feature type="transmembrane region" description="Helical" evidence="10">
    <location>
        <begin position="151"/>
        <end position="170"/>
    </location>
</feature>
<keyword evidence="2" id="KW-0813">Transport</keyword>
<dbReference type="GO" id="GO:0016887">
    <property type="term" value="F:ATP hydrolysis activity"/>
    <property type="evidence" value="ECO:0007669"/>
    <property type="project" value="InterPro"/>
</dbReference>
<dbReference type="Pfam" id="PF00664">
    <property type="entry name" value="ABC_membrane"/>
    <property type="match status" value="2"/>
</dbReference>
<feature type="domain" description="ABC transmembrane type-1" evidence="12">
    <location>
        <begin position="897"/>
        <end position="1183"/>
    </location>
</feature>
<feature type="region of interest" description="Disordered" evidence="9">
    <location>
        <begin position="842"/>
        <end position="866"/>
    </location>
</feature>
<dbReference type="Proteomes" id="UP001174936">
    <property type="component" value="Unassembled WGS sequence"/>
</dbReference>
<dbReference type="InterPro" id="IPR003439">
    <property type="entry name" value="ABC_transporter-like_ATP-bd"/>
</dbReference>
<evidence type="ECO:0000256" key="9">
    <source>
        <dbReference type="SAM" id="MobiDB-lite"/>
    </source>
</evidence>
<keyword evidence="5" id="KW-0547">Nucleotide-binding</keyword>
<proteinExistence type="predicted"/>